<protein>
    <submittedName>
        <fullName evidence="1">Uncharacterized protein</fullName>
    </submittedName>
</protein>
<name>A0A6A7N701_9BURK</name>
<evidence type="ECO:0000313" key="1">
    <source>
        <dbReference type="EMBL" id="MQA40863.1"/>
    </source>
</evidence>
<dbReference type="EMBL" id="WHUG01000010">
    <property type="protein sequence ID" value="MQA40863.1"/>
    <property type="molecule type" value="Genomic_DNA"/>
</dbReference>
<gene>
    <name evidence="1" type="ORF">GEV02_22250</name>
</gene>
<keyword evidence="2" id="KW-1185">Reference proteome</keyword>
<evidence type="ECO:0000313" key="2">
    <source>
        <dbReference type="Proteomes" id="UP000440498"/>
    </source>
</evidence>
<comment type="caution">
    <text evidence="1">The sequence shown here is derived from an EMBL/GenBank/DDBJ whole genome shotgun (WGS) entry which is preliminary data.</text>
</comment>
<accession>A0A6A7N701</accession>
<dbReference type="Proteomes" id="UP000440498">
    <property type="component" value="Unassembled WGS sequence"/>
</dbReference>
<reference evidence="1 2" key="1">
    <citation type="submission" date="2019-10" db="EMBL/GenBank/DDBJ databases">
        <title>Two novel species isolated from a subtropical stream in China.</title>
        <authorList>
            <person name="Lu H."/>
        </authorList>
    </citation>
    <scope>NUCLEOTIDE SEQUENCE [LARGE SCALE GENOMIC DNA]</scope>
    <source>
        <strain evidence="1 2">FT29W</strain>
    </source>
</reference>
<sequence length="70" mass="7756">MLVAKPCTECGNDEHFSKEVAPGATGELLPVGSLHGAKYRIVVCGACGYTRWFVAERFLPLVREKFETLR</sequence>
<dbReference type="AlphaFoldDB" id="A0A6A7N701"/>
<organism evidence="1 2">
    <name type="scientific">Rugamonas aquatica</name>
    <dbReference type="NCBI Taxonomy" id="2743357"/>
    <lineage>
        <taxon>Bacteria</taxon>
        <taxon>Pseudomonadati</taxon>
        <taxon>Pseudomonadota</taxon>
        <taxon>Betaproteobacteria</taxon>
        <taxon>Burkholderiales</taxon>
        <taxon>Oxalobacteraceae</taxon>
        <taxon>Telluria group</taxon>
        <taxon>Rugamonas</taxon>
    </lineage>
</organism>
<proteinExistence type="predicted"/>